<reference evidence="2" key="1">
    <citation type="submission" date="2023-10" db="EMBL/GenBank/DDBJ databases">
        <authorList>
            <person name="Chen Y."/>
            <person name="Shah S."/>
            <person name="Dougan E. K."/>
            <person name="Thang M."/>
            <person name="Chan C."/>
        </authorList>
    </citation>
    <scope>NUCLEOTIDE SEQUENCE [LARGE SCALE GENOMIC DNA]</scope>
</reference>
<organism evidence="2 3">
    <name type="scientific">Prorocentrum cordatum</name>
    <dbReference type="NCBI Taxonomy" id="2364126"/>
    <lineage>
        <taxon>Eukaryota</taxon>
        <taxon>Sar</taxon>
        <taxon>Alveolata</taxon>
        <taxon>Dinophyceae</taxon>
        <taxon>Prorocentrales</taxon>
        <taxon>Prorocentraceae</taxon>
        <taxon>Prorocentrum</taxon>
    </lineage>
</organism>
<proteinExistence type="predicted"/>
<dbReference type="EMBL" id="CAUYUJ010014981">
    <property type="protein sequence ID" value="CAK0848449.1"/>
    <property type="molecule type" value="Genomic_DNA"/>
</dbReference>
<accession>A0ABN9TQT7</accession>
<feature type="compositionally biased region" description="Polar residues" evidence="1">
    <location>
        <begin position="117"/>
        <end position="129"/>
    </location>
</feature>
<keyword evidence="3" id="KW-1185">Reference proteome</keyword>
<comment type="caution">
    <text evidence="2">The sequence shown here is derived from an EMBL/GenBank/DDBJ whole genome shotgun (WGS) entry which is preliminary data.</text>
</comment>
<feature type="compositionally biased region" description="Polar residues" evidence="1">
    <location>
        <begin position="100"/>
        <end position="109"/>
    </location>
</feature>
<sequence>MVVVRTGNQQHHDWWTQACLKERTMMLGLAGDLTPPSVSPPWATSTSRSANQGPSTPMRPARSEAALASAAGQLTGRGAFSGSATADLGHHHVPRGLPNPRNNASSGVLNSLGGRTWAQSGGMRTTNGHNFGARQAEPRAHFLEDIQSMQREGELASQQLARDWASRSNPSLGNFSSKRSDFDPYQRQENIACWTHKA</sequence>
<gene>
    <name evidence="2" type="ORF">PCOR1329_LOCUS41385</name>
</gene>
<evidence type="ECO:0000313" key="3">
    <source>
        <dbReference type="Proteomes" id="UP001189429"/>
    </source>
</evidence>
<evidence type="ECO:0000256" key="1">
    <source>
        <dbReference type="SAM" id="MobiDB-lite"/>
    </source>
</evidence>
<feature type="region of interest" description="Disordered" evidence="1">
    <location>
        <begin position="76"/>
        <end position="131"/>
    </location>
</feature>
<feature type="region of interest" description="Disordered" evidence="1">
    <location>
        <begin position="36"/>
        <end position="64"/>
    </location>
</feature>
<evidence type="ECO:0000313" key="2">
    <source>
        <dbReference type="EMBL" id="CAK0848449.1"/>
    </source>
</evidence>
<name>A0ABN9TQT7_9DINO</name>
<protein>
    <submittedName>
        <fullName evidence="2">Uncharacterized protein</fullName>
    </submittedName>
</protein>
<feature type="compositionally biased region" description="Polar residues" evidence="1">
    <location>
        <begin position="42"/>
        <end position="55"/>
    </location>
</feature>
<dbReference type="Proteomes" id="UP001189429">
    <property type="component" value="Unassembled WGS sequence"/>
</dbReference>